<reference evidence="1" key="1">
    <citation type="submission" date="2020-05" db="EMBL/GenBank/DDBJ databases">
        <authorList>
            <person name="Chiriac C."/>
            <person name="Salcher M."/>
            <person name="Ghai R."/>
            <person name="Kavagutti S V."/>
        </authorList>
    </citation>
    <scope>NUCLEOTIDE SEQUENCE</scope>
</reference>
<gene>
    <name evidence="1" type="ORF">UFOVP375_10</name>
</gene>
<dbReference type="EMBL" id="LR798464">
    <property type="protein sequence ID" value="CAB5238728.1"/>
    <property type="molecule type" value="Genomic_DNA"/>
</dbReference>
<evidence type="ECO:0000313" key="1">
    <source>
        <dbReference type="EMBL" id="CAB5238728.1"/>
    </source>
</evidence>
<organism evidence="1">
    <name type="scientific">uncultured Caudovirales phage</name>
    <dbReference type="NCBI Taxonomy" id="2100421"/>
    <lineage>
        <taxon>Viruses</taxon>
        <taxon>Duplodnaviria</taxon>
        <taxon>Heunggongvirae</taxon>
        <taxon>Uroviricota</taxon>
        <taxon>Caudoviricetes</taxon>
        <taxon>Peduoviridae</taxon>
        <taxon>Maltschvirus</taxon>
        <taxon>Maltschvirus maltsch</taxon>
    </lineage>
</organism>
<sequence length="65" mass="7000">MSITVKTGWAVDIVNGEDSTMKTVTIKKLRGEEYVVHSVLHLAASPGADIIVLAYEVVPAAFDKN</sequence>
<protein>
    <submittedName>
        <fullName evidence="1">Uncharacterized protein</fullName>
    </submittedName>
</protein>
<accession>A0A6J7XQE5</accession>
<name>A0A6J7XQE5_9CAUD</name>
<proteinExistence type="predicted"/>